<keyword evidence="1" id="KW-0812">Transmembrane</keyword>
<organism evidence="2 3">
    <name type="scientific">Toxocara canis</name>
    <name type="common">Canine roundworm</name>
    <dbReference type="NCBI Taxonomy" id="6265"/>
    <lineage>
        <taxon>Eukaryota</taxon>
        <taxon>Metazoa</taxon>
        <taxon>Ecdysozoa</taxon>
        <taxon>Nematoda</taxon>
        <taxon>Chromadorea</taxon>
        <taxon>Rhabditida</taxon>
        <taxon>Spirurina</taxon>
        <taxon>Ascaridomorpha</taxon>
        <taxon>Ascaridoidea</taxon>
        <taxon>Toxocaridae</taxon>
        <taxon>Toxocara</taxon>
    </lineage>
</organism>
<keyword evidence="3" id="KW-1185">Reference proteome</keyword>
<reference evidence="2 3" key="1">
    <citation type="submission" date="2014-11" db="EMBL/GenBank/DDBJ databases">
        <title>Genetic blueprint of the zoonotic pathogen Toxocara canis.</title>
        <authorList>
            <person name="Zhu X.-Q."/>
            <person name="Korhonen P.K."/>
            <person name="Cai H."/>
            <person name="Young N.D."/>
            <person name="Nejsum P."/>
            <person name="von Samson-Himmelstjerna G."/>
            <person name="Boag P.R."/>
            <person name="Tan P."/>
            <person name="Li Q."/>
            <person name="Min J."/>
            <person name="Yang Y."/>
            <person name="Wang X."/>
            <person name="Fang X."/>
            <person name="Hall R.S."/>
            <person name="Hofmann A."/>
            <person name="Sternberg P.W."/>
            <person name="Jex A.R."/>
            <person name="Gasser R.B."/>
        </authorList>
    </citation>
    <scope>NUCLEOTIDE SEQUENCE [LARGE SCALE GENOMIC DNA]</scope>
    <source>
        <strain evidence="2">PN_DK_2014</strain>
    </source>
</reference>
<keyword evidence="1" id="KW-1133">Transmembrane helix</keyword>
<dbReference type="OrthoDB" id="5772927at2759"/>
<dbReference type="EMBL" id="JPKZ01003246">
    <property type="protein sequence ID" value="KHN72563.1"/>
    <property type="molecule type" value="Genomic_DNA"/>
</dbReference>
<feature type="transmembrane region" description="Helical" evidence="1">
    <location>
        <begin position="111"/>
        <end position="132"/>
    </location>
</feature>
<protein>
    <submittedName>
        <fullName evidence="2">Uncharacterized protein</fullName>
    </submittedName>
</protein>
<comment type="caution">
    <text evidence="2">The sequence shown here is derived from an EMBL/GenBank/DDBJ whole genome shotgun (WGS) entry which is preliminary data.</text>
</comment>
<keyword evidence="1" id="KW-0472">Membrane</keyword>
<feature type="transmembrane region" description="Helical" evidence="1">
    <location>
        <begin position="153"/>
        <end position="174"/>
    </location>
</feature>
<name>A0A0B2UT29_TOXCA</name>
<feature type="transmembrane region" description="Helical" evidence="1">
    <location>
        <begin position="194"/>
        <end position="217"/>
    </location>
</feature>
<accession>A0A0B2UT29</accession>
<evidence type="ECO:0000313" key="3">
    <source>
        <dbReference type="Proteomes" id="UP000031036"/>
    </source>
</evidence>
<evidence type="ECO:0000256" key="1">
    <source>
        <dbReference type="SAM" id="Phobius"/>
    </source>
</evidence>
<dbReference type="Proteomes" id="UP000031036">
    <property type="component" value="Unassembled WGS sequence"/>
</dbReference>
<feature type="transmembrane region" description="Helical" evidence="1">
    <location>
        <begin position="79"/>
        <end position="99"/>
    </location>
</feature>
<gene>
    <name evidence="2" type="ORF">Tcan_07368</name>
</gene>
<dbReference type="AlphaFoldDB" id="A0A0B2UT29"/>
<dbReference type="OMA" id="HFGPIWP"/>
<sequence>MGQSSGLRKLMHVTDGAVDFGYFGRINHARQMQPAPGTSEDEAYAEGSTKDRPVKFIYDENDSFYFAPAMCKLLHYRTAAILCGLIEVAILALTVLVFFSLQLEKGITELWLTVAMVTMLAFAAVTTSLMIYGISTEQAKYLWPQMAFMHVEILLLIILAIVSITSMSMGIQTTHRLFGAFVSVHEMEDHFGPIWPFNMAVLSFFGAAVVVWFHIIVRGAYDYLLDKEYFTKSPAIEMVKKVVL</sequence>
<proteinExistence type="predicted"/>
<evidence type="ECO:0000313" key="2">
    <source>
        <dbReference type="EMBL" id="KHN72563.1"/>
    </source>
</evidence>